<protein>
    <submittedName>
        <fullName evidence="5">Uncharacterized protein</fullName>
    </submittedName>
</protein>
<evidence type="ECO:0000313" key="5">
    <source>
        <dbReference type="EMBL" id="WOG87674.1"/>
    </source>
</evidence>
<organism evidence="5 6">
    <name type="scientific">Daucus carota subsp. sativus</name>
    <name type="common">Carrot</name>
    <dbReference type="NCBI Taxonomy" id="79200"/>
    <lineage>
        <taxon>Eukaryota</taxon>
        <taxon>Viridiplantae</taxon>
        <taxon>Streptophyta</taxon>
        <taxon>Embryophyta</taxon>
        <taxon>Tracheophyta</taxon>
        <taxon>Spermatophyta</taxon>
        <taxon>Magnoliopsida</taxon>
        <taxon>eudicotyledons</taxon>
        <taxon>Gunneridae</taxon>
        <taxon>Pentapetalae</taxon>
        <taxon>asterids</taxon>
        <taxon>campanulids</taxon>
        <taxon>Apiales</taxon>
        <taxon>Apiaceae</taxon>
        <taxon>Apioideae</taxon>
        <taxon>Scandiceae</taxon>
        <taxon>Daucinae</taxon>
        <taxon>Daucus</taxon>
        <taxon>Daucus sect. Daucus</taxon>
    </lineage>
</organism>
<dbReference type="Pfam" id="PF01124">
    <property type="entry name" value="MAPEG"/>
    <property type="match status" value="1"/>
</dbReference>
<keyword evidence="4" id="KW-0472">Membrane</keyword>
<gene>
    <name evidence="5" type="ORF">DCAR_0206905</name>
</gene>
<dbReference type="InterPro" id="IPR050997">
    <property type="entry name" value="MAPEG"/>
</dbReference>
<accession>A0AAF1ALK6</accession>
<dbReference type="GO" id="GO:0005783">
    <property type="term" value="C:endoplasmic reticulum"/>
    <property type="evidence" value="ECO:0007669"/>
    <property type="project" value="TreeGrafter"/>
</dbReference>
<dbReference type="SUPFAM" id="SSF161084">
    <property type="entry name" value="MAPEG domain-like"/>
    <property type="match status" value="1"/>
</dbReference>
<keyword evidence="6" id="KW-1185">Reference proteome</keyword>
<reference evidence="5" key="1">
    <citation type="journal article" date="2016" name="Nat. Genet.">
        <title>A high-quality carrot genome assembly provides new insights into carotenoid accumulation and asterid genome evolution.</title>
        <authorList>
            <person name="Iorizzo M."/>
            <person name="Ellison S."/>
            <person name="Senalik D."/>
            <person name="Zeng P."/>
            <person name="Satapoomin P."/>
            <person name="Huang J."/>
            <person name="Bowman M."/>
            <person name="Iovene M."/>
            <person name="Sanseverino W."/>
            <person name="Cavagnaro P."/>
            <person name="Yildiz M."/>
            <person name="Macko-Podgorni A."/>
            <person name="Moranska E."/>
            <person name="Grzebelus E."/>
            <person name="Grzebelus D."/>
            <person name="Ashrafi H."/>
            <person name="Zheng Z."/>
            <person name="Cheng S."/>
            <person name="Spooner D."/>
            <person name="Van Deynze A."/>
            <person name="Simon P."/>
        </authorList>
    </citation>
    <scope>NUCLEOTIDE SEQUENCE</scope>
    <source>
        <tissue evidence="5">Leaf</tissue>
    </source>
</reference>
<sequence>MDILIEITMVTYLSPKQLGTRQLYISFLAIGQREFKDKKLINNRRMLGHQNSLEWMPLFLTFMTLGVIKHPDISSVLGVVYIFSRYFYFKGYSTGDPKKRLSVGQLAFSIILINITLICK</sequence>
<evidence type="ECO:0000256" key="2">
    <source>
        <dbReference type="ARBA" id="ARBA00022692"/>
    </source>
</evidence>
<dbReference type="GO" id="GO:0006691">
    <property type="term" value="P:leukotriene metabolic process"/>
    <property type="evidence" value="ECO:0007669"/>
    <property type="project" value="UniProtKB-ARBA"/>
</dbReference>
<evidence type="ECO:0000256" key="4">
    <source>
        <dbReference type="ARBA" id="ARBA00023136"/>
    </source>
</evidence>
<keyword evidence="3" id="KW-1133">Transmembrane helix</keyword>
<proteinExistence type="predicted"/>
<dbReference type="PANTHER" id="PTHR10250">
    <property type="entry name" value="MICROSOMAL GLUTATHIONE S-TRANSFERASE"/>
    <property type="match status" value="1"/>
</dbReference>
<comment type="subcellular location">
    <subcellularLocation>
        <location evidence="1">Membrane</location>
        <topology evidence="1">Multi-pass membrane protein</topology>
    </subcellularLocation>
</comment>
<dbReference type="GO" id="GO:0004602">
    <property type="term" value="F:glutathione peroxidase activity"/>
    <property type="evidence" value="ECO:0007669"/>
    <property type="project" value="TreeGrafter"/>
</dbReference>
<dbReference type="AlphaFoldDB" id="A0AAF1ALK6"/>
<dbReference type="InterPro" id="IPR001129">
    <property type="entry name" value="Membr-assoc_MAPEG"/>
</dbReference>
<dbReference type="InterPro" id="IPR023352">
    <property type="entry name" value="MAPEG-like_dom_sf"/>
</dbReference>
<dbReference type="GO" id="GO:0004364">
    <property type="term" value="F:glutathione transferase activity"/>
    <property type="evidence" value="ECO:0007669"/>
    <property type="project" value="TreeGrafter"/>
</dbReference>
<dbReference type="PANTHER" id="PTHR10250:SF22">
    <property type="entry name" value="MICROSOMAL GLUTATHIONE S-TRANSFERASE"/>
    <property type="match status" value="1"/>
</dbReference>
<dbReference type="EMBL" id="CP093344">
    <property type="protein sequence ID" value="WOG87674.1"/>
    <property type="molecule type" value="Genomic_DNA"/>
</dbReference>
<name>A0AAF1ALK6_DAUCS</name>
<dbReference type="GO" id="GO:0016020">
    <property type="term" value="C:membrane"/>
    <property type="evidence" value="ECO:0007669"/>
    <property type="project" value="UniProtKB-SubCell"/>
</dbReference>
<dbReference type="Gene3D" id="1.20.120.550">
    <property type="entry name" value="Membrane associated eicosanoid/glutathione metabolism-like domain"/>
    <property type="match status" value="1"/>
</dbReference>
<evidence type="ECO:0000256" key="3">
    <source>
        <dbReference type="ARBA" id="ARBA00022989"/>
    </source>
</evidence>
<dbReference type="GO" id="GO:0005635">
    <property type="term" value="C:nuclear envelope"/>
    <property type="evidence" value="ECO:0007669"/>
    <property type="project" value="TreeGrafter"/>
</dbReference>
<evidence type="ECO:0000313" key="6">
    <source>
        <dbReference type="Proteomes" id="UP000077755"/>
    </source>
</evidence>
<evidence type="ECO:0000256" key="1">
    <source>
        <dbReference type="ARBA" id="ARBA00004141"/>
    </source>
</evidence>
<dbReference type="Proteomes" id="UP000077755">
    <property type="component" value="Chromosome 2"/>
</dbReference>
<reference evidence="5" key="2">
    <citation type="submission" date="2022-03" db="EMBL/GenBank/DDBJ databases">
        <title>Draft title - Genomic analysis of global carrot germplasm unveils the trajectory of domestication and the origin of high carotenoid orange carrot.</title>
        <authorList>
            <person name="Iorizzo M."/>
            <person name="Ellison S."/>
            <person name="Senalik D."/>
            <person name="Macko-Podgorni A."/>
            <person name="Grzebelus D."/>
            <person name="Bostan H."/>
            <person name="Rolling W."/>
            <person name="Curaba J."/>
            <person name="Simon P."/>
        </authorList>
    </citation>
    <scope>NUCLEOTIDE SEQUENCE</scope>
    <source>
        <tissue evidence="5">Leaf</tissue>
    </source>
</reference>
<keyword evidence="2" id="KW-0812">Transmembrane</keyword>